<reference evidence="1" key="1">
    <citation type="journal article" date="2020" name="J Glob Antimicrob Resist">
        <title>Genomic characterization of clinical Enterobacter roggenkampii co-harboring blaIMP-1- and blaGES-5-encoding IncP6 and mcr-9-encoding IncHI2 plasmids isolated in Japan.</title>
        <authorList>
            <person name="Umeda K."/>
            <person name="Nakamura H."/>
            <person name="Fukuda A."/>
            <person name="Matsumoto Y."/>
            <person name="Motooka D."/>
            <person name="Nakamura S."/>
            <person name="Yasui Y."/>
            <person name="Yoshida H."/>
            <person name="Kawahara R."/>
        </authorList>
    </citation>
    <scope>NUCLEOTIDE SEQUENCE</scope>
    <source>
        <strain evidence="1">OIPH-N260</strain>
    </source>
</reference>
<sequence>MRINNAELFLSRHQAGSATLRVAKDALTSGGKERETFLALTIPLHGEPGNHGYSVTMRRVEQRFQLGVAGWER</sequence>
<organism evidence="1 2">
    <name type="scientific">Enterobacter roggenkampii</name>
    <dbReference type="NCBI Taxonomy" id="1812935"/>
    <lineage>
        <taxon>Bacteria</taxon>
        <taxon>Pseudomonadati</taxon>
        <taxon>Pseudomonadota</taxon>
        <taxon>Gammaproteobacteria</taxon>
        <taxon>Enterobacterales</taxon>
        <taxon>Enterobacteriaceae</taxon>
        <taxon>Enterobacter</taxon>
        <taxon>Enterobacter cloacae complex</taxon>
    </lineage>
</organism>
<dbReference type="Proteomes" id="UP000595858">
    <property type="component" value="Chromosome"/>
</dbReference>
<name>A0AAU9BN85_9ENTR</name>
<evidence type="ECO:0000313" key="1">
    <source>
        <dbReference type="EMBL" id="BCL43336.1"/>
    </source>
</evidence>
<protein>
    <submittedName>
        <fullName evidence="1">Uncharacterized protein</fullName>
    </submittedName>
</protein>
<dbReference type="AlphaFoldDB" id="A0AAU9BN85"/>
<dbReference type="EMBL" id="AP023447">
    <property type="protein sequence ID" value="BCL43336.1"/>
    <property type="molecule type" value="Genomic_DNA"/>
</dbReference>
<evidence type="ECO:0000313" key="2">
    <source>
        <dbReference type="Proteomes" id="UP000595858"/>
    </source>
</evidence>
<accession>A0AAU9BN85</accession>
<gene>
    <name evidence="1" type="ORF">OIPHN260_28380</name>
</gene>
<proteinExistence type="predicted"/>